<dbReference type="PANTHER" id="PTHR21569:SF1">
    <property type="entry name" value="SMALL RIBOSOMAL SUBUNIT PROTEIN US9M"/>
    <property type="match status" value="1"/>
</dbReference>
<reference evidence="7" key="1">
    <citation type="journal article" date="2020" name="mSystems">
        <title>Genome- and Community-Level Interaction Insights into Carbon Utilization and Element Cycling Functions of Hydrothermarchaeota in Hydrothermal Sediment.</title>
        <authorList>
            <person name="Zhou Z."/>
            <person name="Liu Y."/>
            <person name="Xu W."/>
            <person name="Pan J."/>
            <person name="Luo Z.H."/>
            <person name="Li M."/>
        </authorList>
    </citation>
    <scope>NUCLEOTIDE SEQUENCE [LARGE SCALE GENOMIC DNA]</scope>
    <source>
        <strain evidence="7">SpSt-747</strain>
    </source>
</reference>
<name>A0A7V3YG13_9BACT</name>
<dbReference type="GO" id="GO:0003723">
    <property type="term" value="F:RNA binding"/>
    <property type="evidence" value="ECO:0007669"/>
    <property type="project" value="TreeGrafter"/>
</dbReference>
<dbReference type="Gene3D" id="3.30.230.10">
    <property type="match status" value="1"/>
</dbReference>
<dbReference type="InterPro" id="IPR020568">
    <property type="entry name" value="Ribosomal_Su5_D2-typ_SF"/>
</dbReference>
<comment type="similarity">
    <text evidence="1 5 6">Belongs to the universal ribosomal protein uS9 family.</text>
</comment>
<keyword evidence="3 5" id="KW-0687">Ribonucleoprotein</keyword>
<comment type="caution">
    <text evidence="7">The sequence shown here is derived from an EMBL/GenBank/DDBJ whole genome shotgun (WGS) entry which is preliminary data.</text>
</comment>
<dbReference type="GO" id="GO:0006412">
    <property type="term" value="P:translation"/>
    <property type="evidence" value="ECO:0007669"/>
    <property type="project" value="UniProtKB-UniRule"/>
</dbReference>
<dbReference type="AlphaFoldDB" id="A0A7V3YG13"/>
<evidence type="ECO:0000313" key="7">
    <source>
        <dbReference type="EMBL" id="HGI30366.1"/>
    </source>
</evidence>
<dbReference type="FunFam" id="3.30.230.10:FF:000001">
    <property type="entry name" value="30S ribosomal protein S9"/>
    <property type="match status" value="1"/>
</dbReference>
<dbReference type="InterPro" id="IPR000754">
    <property type="entry name" value="Ribosomal_uS9"/>
</dbReference>
<evidence type="ECO:0000256" key="3">
    <source>
        <dbReference type="ARBA" id="ARBA00023274"/>
    </source>
</evidence>
<organism evidence="7">
    <name type="scientific">Candidatus Caldatribacterium californiense</name>
    <dbReference type="NCBI Taxonomy" id="1454726"/>
    <lineage>
        <taxon>Bacteria</taxon>
        <taxon>Pseudomonadati</taxon>
        <taxon>Atribacterota</taxon>
        <taxon>Atribacteria</taxon>
        <taxon>Atribacterales</taxon>
        <taxon>Candidatus Caldatribacteriaceae</taxon>
        <taxon>Candidatus Caldatribacterium</taxon>
    </lineage>
</organism>
<evidence type="ECO:0000256" key="2">
    <source>
        <dbReference type="ARBA" id="ARBA00022980"/>
    </source>
</evidence>
<evidence type="ECO:0000256" key="4">
    <source>
        <dbReference type="ARBA" id="ARBA00035259"/>
    </source>
</evidence>
<dbReference type="PROSITE" id="PS00360">
    <property type="entry name" value="RIBOSOMAL_S9"/>
    <property type="match status" value="1"/>
</dbReference>
<gene>
    <name evidence="5" type="primary">rpsI</name>
    <name evidence="7" type="ORF">ENV30_03550</name>
</gene>
<proteinExistence type="inferred from homology"/>
<dbReference type="PANTHER" id="PTHR21569">
    <property type="entry name" value="RIBOSOMAL PROTEIN S9"/>
    <property type="match status" value="1"/>
</dbReference>
<dbReference type="GO" id="GO:0005737">
    <property type="term" value="C:cytoplasm"/>
    <property type="evidence" value="ECO:0007669"/>
    <property type="project" value="UniProtKB-ARBA"/>
</dbReference>
<evidence type="ECO:0000256" key="5">
    <source>
        <dbReference type="HAMAP-Rule" id="MF_00532"/>
    </source>
</evidence>
<protein>
    <recommendedName>
        <fullName evidence="4 5">Small ribosomal subunit protein uS9</fullName>
    </recommendedName>
</protein>
<dbReference type="Pfam" id="PF00380">
    <property type="entry name" value="Ribosomal_S9"/>
    <property type="match status" value="1"/>
</dbReference>
<dbReference type="NCBIfam" id="NF001099">
    <property type="entry name" value="PRK00132.1"/>
    <property type="match status" value="1"/>
</dbReference>
<dbReference type="GO" id="GO:0015935">
    <property type="term" value="C:small ribosomal subunit"/>
    <property type="evidence" value="ECO:0007669"/>
    <property type="project" value="UniProtKB-ARBA"/>
</dbReference>
<dbReference type="InterPro" id="IPR023035">
    <property type="entry name" value="Ribosomal_uS9_bac/plastid"/>
</dbReference>
<dbReference type="SUPFAM" id="SSF54211">
    <property type="entry name" value="Ribosomal protein S5 domain 2-like"/>
    <property type="match status" value="1"/>
</dbReference>
<dbReference type="HAMAP" id="MF_00532_B">
    <property type="entry name" value="Ribosomal_uS9_B"/>
    <property type="match status" value="1"/>
</dbReference>
<accession>A0A7V3YG13</accession>
<dbReference type="EMBL" id="DTFV01000053">
    <property type="protein sequence ID" value="HGI30366.1"/>
    <property type="molecule type" value="Genomic_DNA"/>
</dbReference>
<sequence>MTVSVAVKYYATGRRKTSVAKVWLTLGEGRIAVNGRSLEEYFPRLAWQVLVRKPLVLTGTEARFNVEARVSGGGLSGQAGALAHGIARALLLVDENLRSVLKKAGLLTRDPRMKERKKYGQRAARARFQFSKR</sequence>
<keyword evidence="2 5" id="KW-0689">Ribosomal protein</keyword>
<dbReference type="InterPro" id="IPR014721">
    <property type="entry name" value="Ribsml_uS5_D2-typ_fold_subgr"/>
</dbReference>
<dbReference type="GO" id="GO:0003735">
    <property type="term" value="F:structural constituent of ribosome"/>
    <property type="evidence" value="ECO:0007669"/>
    <property type="project" value="InterPro"/>
</dbReference>
<dbReference type="InterPro" id="IPR020574">
    <property type="entry name" value="Ribosomal_uS9_CS"/>
</dbReference>
<evidence type="ECO:0000256" key="1">
    <source>
        <dbReference type="ARBA" id="ARBA00005251"/>
    </source>
</evidence>
<evidence type="ECO:0000256" key="6">
    <source>
        <dbReference type="RuleBase" id="RU003815"/>
    </source>
</evidence>